<protein>
    <submittedName>
        <fullName evidence="12">HAMP domain-containing protein</fullName>
    </submittedName>
</protein>
<evidence type="ECO:0000256" key="7">
    <source>
        <dbReference type="ARBA" id="ARBA00029447"/>
    </source>
</evidence>
<evidence type="ECO:0000256" key="2">
    <source>
        <dbReference type="ARBA" id="ARBA00022475"/>
    </source>
</evidence>
<dbReference type="Gene3D" id="6.10.340.10">
    <property type="match status" value="1"/>
</dbReference>
<keyword evidence="2" id="KW-1003">Cell membrane</keyword>
<evidence type="ECO:0000256" key="9">
    <source>
        <dbReference type="SAM" id="Phobius"/>
    </source>
</evidence>
<evidence type="ECO:0000256" key="3">
    <source>
        <dbReference type="ARBA" id="ARBA00022481"/>
    </source>
</evidence>
<comment type="similarity">
    <text evidence="7">Belongs to the methyl-accepting chemotaxis (MCP) protein family.</text>
</comment>
<dbReference type="SUPFAM" id="SSF58104">
    <property type="entry name" value="Methyl-accepting chemotaxis protein (MCP) signaling domain"/>
    <property type="match status" value="1"/>
</dbReference>
<keyword evidence="3" id="KW-0488">Methylation</keyword>
<dbReference type="InterPro" id="IPR004089">
    <property type="entry name" value="MCPsignal_dom"/>
</dbReference>
<dbReference type="PANTHER" id="PTHR32089:SF114">
    <property type="entry name" value="METHYL-ACCEPTING CHEMOTAXIS PROTEIN MCPB"/>
    <property type="match status" value="1"/>
</dbReference>
<dbReference type="InterPro" id="IPR003660">
    <property type="entry name" value="HAMP_dom"/>
</dbReference>
<dbReference type="PRINTS" id="PR00260">
    <property type="entry name" value="CHEMTRNSDUCR"/>
</dbReference>
<dbReference type="Pfam" id="PF00015">
    <property type="entry name" value="MCPsignal"/>
    <property type="match status" value="1"/>
</dbReference>
<dbReference type="CDD" id="cd06225">
    <property type="entry name" value="HAMP"/>
    <property type="match status" value="1"/>
</dbReference>
<dbReference type="InterPro" id="IPR029150">
    <property type="entry name" value="dCache_3"/>
</dbReference>
<evidence type="ECO:0000313" key="13">
    <source>
        <dbReference type="Proteomes" id="UP000640930"/>
    </source>
</evidence>
<organism evidence="12 13">
    <name type="scientific">Ureibacillus galli</name>
    <dbReference type="NCBI Taxonomy" id="2762222"/>
    <lineage>
        <taxon>Bacteria</taxon>
        <taxon>Bacillati</taxon>
        <taxon>Bacillota</taxon>
        <taxon>Bacilli</taxon>
        <taxon>Bacillales</taxon>
        <taxon>Caryophanaceae</taxon>
        <taxon>Ureibacillus</taxon>
    </lineage>
</organism>
<dbReference type="Pfam" id="PF00672">
    <property type="entry name" value="HAMP"/>
    <property type="match status" value="1"/>
</dbReference>
<feature type="transmembrane region" description="Helical" evidence="9">
    <location>
        <begin position="258"/>
        <end position="279"/>
    </location>
</feature>
<dbReference type="Pfam" id="PF14827">
    <property type="entry name" value="dCache_3"/>
    <property type="match status" value="1"/>
</dbReference>
<dbReference type="PROSITE" id="PS50111">
    <property type="entry name" value="CHEMOTAXIS_TRANSDUC_2"/>
    <property type="match status" value="1"/>
</dbReference>
<dbReference type="InterPro" id="IPR029151">
    <property type="entry name" value="Sensor-like_sf"/>
</dbReference>
<sequence length="640" mass="70228">MLSVIPLIIATTSTFASTNKGFSKVTENQQDKMIHIVQTELNNISENLLKITELYSQNEEIISTFENSGREQLLNSVKDVYSRLSVEHQLSVFEFGDLTGTVLLRAHNPEKYGDDKSDLEAIQHALKGESVAGFEFGNSGLSVRAFTPIISNNKVIGTLQTGVDGQFIKDLSEMLQGVTISLYDMEGLIVQSSDESKLNTKMKSNLLTSVKEGELSSYQNEEIMESILPIYDPTGNEIIAAIGIEQDISILQQSKQNIFLLSIVLIVITMIIVFIISFFMSKRISQPVVEVANIMNELSQGNLQLNIKESTQKGEIGQLTNATKTMQENLHVAIGKVAMAAASVNQKSDVLKQLSNTIQIGSEQISSTMQELASGTESEAQNIADLASNISNFTESIEKTNEKGEQVHKDSLKVLELTNEGTKLMQLSNAQMNNINQIMQDAVGKMGHLESQTKEIEKLVLIIEQIANQTNLLALNAAIEAARAGEHGKGFAVVADEVKKLAEQVSLSITDITQIVSNIHHETAMVETSLKDGYSEVRLGTTQIQATSETFTQISRSVSNMVNNVEEIIVYLSENVTRAKSMNEATEEMAAMSEQSAAAIEETAATSNEFTRSIEEVSKNTAELDTLAIELKQLVDRFKI</sequence>
<dbReference type="PANTHER" id="PTHR32089">
    <property type="entry name" value="METHYL-ACCEPTING CHEMOTAXIS PROTEIN MCPB"/>
    <property type="match status" value="1"/>
</dbReference>
<reference evidence="12 13" key="1">
    <citation type="submission" date="2020-08" db="EMBL/GenBank/DDBJ databases">
        <title>A Genomic Blueprint of the Chicken Gut Microbiome.</title>
        <authorList>
            <person name="Gilroy R."/>
            <person name="Ravi A."/>
            <person name="Getino M."/>
            <person name="Pursley I."/>
            <person name="Horton D.L."/>
            <person name="Alikhan N.-F."/>
            <person name="Baker D."/>
            <person name="Gharbi K."/>
            <person name="Hall N."/>
            <person name="Watson M."/>
            <person name="Adriaenssens E.M."/>
            <person name="Foster-Nyarko E."/>
            <person name="Jarju S."/>
            <person name="Secka A."/>
            <person name="Antonio M."/>
            <person name="Oren A."/>
            <person name="Chaudhuri R."/>
            <person name="La Ragione R.M."/>
            <person name="Hildebrand F."/>
            <person name="Pallen M.J."/>
        </authorList>
    </citation>
    <scope>NUCLEOTIDE SEQUENCE [LARGE SCALE GENOMIC DNA]</scope>
    <source>
        <strain evidence="12 13">Re31</strain>
    </source>
</reference>
<dbReference type="Proteomes" id="UP000640930">
    <property type="component" value="Unassembled WGS sequence"/>
</dbReference>
<feature type="domain" description="Methyl-accepting transducer" evidence="10">
    <location>
        <begin position="354"/>
        <end position="604"/>
    </location>
</feature>
<keyword evidence="4" id="KW-0145">Chemotaxis</keyword>
<dbReference type="SMART" id="SM00304">
    <property type="entry name" value="HAMP"/>
    <property type="match status" value="1"/>
</dbReference>
<evidence type="ECO:0000256" key="1">
    <source>
        <dbReference type="ARBA" id="ARBA00004236"/>
    </source>
</evidence>
<keyword evidence="9" id="KW-1133">Transmembrane helix</keyword>
<evidence type="ECO:0000256" key="6">
    <source>
        <dbReference type="ARBA" id="ARBA00023224"/>
    </source>
</evidence>
<evidence type="ECO:0000256" key="8">
    <source>
        <dbReference type="PROSITE-ProRule" id="PRU00284"/>
    </source>
</evidence>
<keyword evidence="9" id="KW-0812">Transmembrane</keyword>
<keyword evidence="13" id="KW-1185">Reference proteome</keyword>
<evidence type="ECO:0000259" key="11">
    <source>
        <dbReference type="PROSITE" id="PS50885"/>
    </source>
</evidence>
<dbReference type="Gene3D" id="3.30.450.20">
    <property type="entry name" value="PAS domain"/>
    <property type="match status" value="1"/>
</dbReference>
<dbReference type="SMART" id="SM00283">
    <property type="entry name" value="MA"/>
    <property type="match status" value="1"/>
</dbReference>
<feature type="domain" description="HAMP" evidence="11">
    <location>
        <begin position="282"/>
        <end position="335"/>
    </location>
</feature>
<accession>A0ABR8XH38</accession>
<evidence type="ECO:0000256" key="5">
    <source>
        <dbReference type="ARBA" id="ARBA00023136"/>
    </source>
</evidence>
<dbReference type="SUPFAM" id="SSF103190">
    <property type="entry name" value="Sensory domain-like"/>
    <property type="match status" value="1"/>
</dbReference>
<keyword evidence="6 8" id="KW-0807">Transducer</keyword>
<gene>
    <name evidence="12" type="ORF">H9636_18075</name>
</gene>
<keyword evidence="5 9" id="KW-0472">Membrane</keyword>
<comment type="caution">
    <text evidence="12">The sequence shown here is derived from an EMBL/GenBank/DDBJ whole genome shotgun (WGS) entry which is preliminary data.</text>
</comment>
<comment type="subcellular location">
    <subcellularLocation>
        <location evidence="1">Cell membrane</location>
    </subcellularLocation>
</comment>
<dbReference type="Gene3D" id="1.10.287.950">
    <property type="entry name" value="Methyl-accepting chemotaxis protein"/>
    <property type="match status" value="1"/>
</dbReference>
<evidence type="ECO:0000313" key="12">
    <source>
        <dbReference type="EMBL" id="MBD8028544.1"/>
    </source>
</evidence>
<dbReference type="PROSITE" id="PS50885">
    <property type="entry name" value="HAMP"/>
    <property type="match status" value="1"/>
</dbReference>
<dbReference type="EMBL" id="JACSQA010000044">
    <property type="protein sequence ID" value="MBD8028544.1"/>
    <property type="molecule type" value="Genomic_DNA"/>
</dbReference>
<name>A0ABR8XH38_9BACL</name>
<evidence type="ECO:0000256" key="4">
    <source>
        <dbReference type="ARBA" id="ARBA00022500"/>
    </source>
</evidence>
<evidence type="ECO:0000259" key="10">
    <source>
        <dbReference type="PROSITE" id="PS50111"/>
    </source>
</evidence>
<dbReference type="InterPro" id="IPR004090">
    <property type="entry name" value="Chemotax_Me-accpt_rcpt"/>
</dbReference>
<proteinExistence type="inferred from homology"/>